<dbReference type="GO" id="GO:0009249">
    <property type="term" value="P:protein lipoylation"/>
    <property type="evidence" value="ECO:0007669"/>
    <property type="project" value="InterPro"/>
</dbReference>
<evidence type="ECO:0000256" key="5">
    <source>
        <dbReference type="ARBA" id="ARBA00022741"/>
    </source>
</evidence>
<gene>
    <name evidence="9" type="ORF">FYJ34_08465</name>
</gene>
<dbReference type="EMBL" id="VULY01000018">
    <property type="protein sequence ID" value="MSR94287.1"/>
    <property type="molecule type" value="Genomic_DNA"/>
</dbReference>
<dbReference type="GO" id="GO:0017118">
    <property type="term" value="F:lipoyltransferase activity"/>
    <property type="evidence" value="ECO:0007669"/>
    <property type="project" value="TreeGrafter"/>
</dbReference>
<evidence type="ECO:0000313" key="10">
    <source>
        <dbReference type="Proteomes" id="UP000434409"/>
    </source>
</evidence>
<dbReference type="SUPFAM" id="SSF82649">
    <property type="entry name" value="SufE/NifU"/>
    <property type="match status" value="1"/>
</dbReference>
<keyword evidence="4 9" id="KW-0436">Ligase</keyword>
<keyword evidence="10" id="KW-1185">Reference proteome</keyword>
<dbReference type="PANTHER" id="PTHR12561">
    <property type="entry name" value="LIPOATE-PROTEIN LIGASE"/>
    <property type="match status" value="1"/>
</dbReference>
<dbReference type="PANTHER" id="PTHR12561:SF3">
    <property type="entry name" value="LIPOYLTRANSFERASE 1, MITOCHONDRIAL"/>
    <property type="match status" value="1"/>
</dbReference>
<dbReference type="Pfam" id="PF21948">
    <property type="entry name" value="LplA-B_cat"/>
    <property type="match status" value="1"/>
</dbReference>
<dbReference type="PROSITE" id="PS51733">
    <property type="entry name" value="BPL_LPL_CATALYTIC"/>
    <property type="match status" value="1"/>
</dbReference>
<dbReference type="EC" id="6.3.1.20" evidence="3"/>
<evidence type="ECO:0000259" key="8">
    <source>
        <dbReference type="PROSITE" id="PS51733"/>
    </source>
</evidence>
<sequence length="340" mass="38721">MPVSVLVSEVLLMLYIESGSNSPYYNFALEYYLMTEKLFDDMVFLFWRTTPTLMVGKFQNTYSEIDLDYARSRKIQLVRRLSGGGTIYTDMGSWQFTFISPNRTSSPSIEFTGFIQPIVAAVRDLGADASFNGRNDLVVSGKKFSGNAQYIKNGRTLHHGSILFDTNLEEMVRASTVDPQKVISKGIKSVRDRVTNLKEHLPRPLSMEEFKAIMIDRILGNDGTEYILTTEDQKRILLIRQEQFDNPQKIFGANPRCQLHLKKYFPGAGTIHSHIDVEKGQIRQLHIFGDFFGDIDLEEIRSCLLLCPYTKEEVRKRLQSLSSPSAIYGLTKEDLVAALF</sequence>
<dbReference type="UniPathway" id="UPA00537">
    <property type="reaction ID" value="UER00594"/>
</dbReference>
<evidence type="ECO:0000256" key="7">
    <source>
        <dbReference type="ARBA" id="ARBA00048037"/>
    </source>
</evidence>
<evidence type="ECO:0000256" key="4">
    <source>
        <dbReference type="ARBA" id="ARBA00022598"/>
    </source>
</evidence>
<accession>A0A6N7V2A7</accession>
<keyword evidence="5" id="KW-0547">Nucleotide-binding</keyword>
<comment type="pathway">
    <text evidence="1">Protein modification; protein lipoylation via exogenous pathway; protein N(6)-(lipoyl)lysine from lipoate: step 2/2.</text>
</comment>
<proteinExistence type="predicted"/>
<dbReference type="InterPro" id="IPR004562">
    <property type="entry name" value="LipoylTrfase_LipoateP_Ligase"/>
</dbReference>
<dbReference type="Gene3D" id="3.30.390.50">
    <property type="entry name" value="CO dehydrogenase flavoprotein, C-terminal domain"/>
    <property type="match status" value="1"/>
</dbReference>
<evidence type="ECO:0000256" key="1">
    <source>
        <dbReference type="ARBA" id="ARBA00005085"/>
    </source>
</evidence>
<keyword evidence="6" id="KW-0067">ATP-binding</keyword>
<dbReference type="GO" id="GO:0016979">
    <property type="term" value="F:lipoate-protein ligase activity"/>
    <property type="evidence" value="ECO:0007669"/>
    <property type="project" value="UniProtKB-EC"/>
</dbReference>
<comment type="pathway">
    <text evidence="2">Protein modification; protein lipoylation via exogenous pathway; protein N(6)-(lipoyl)lysine from lipoate: step 1/2.</text>
</comment>
<reference evidence="9 10" key="1">
    <citation type="submission" date="2019-08" db="EMBL/GenBank/DDBJ databases">
        <title>In-depth cultivation of the pig gut microbiome towards novel bacterial diversity and tailored functional studies.</title>
        <authorList>
            <person name="Wylensek D."/>
            <person name="Hitch T.C.A."/>
            <person name="Clavel T."/>
        </authorList>
    </citation>
    <scope>NUCLEOTIDE SEQUENCE [LARGE SCALE GENOMIC DNA]</scope>
    <source>
        <strain evidence="9 10">68-1-5</strain>
    </source>
</reference>
<dbReference type="Pfam" id="PF10437">
    <property type="entry name" value="Lip_prot_lig_C"/>
    <property type="match status" value="1"/>
</dbReference>
<dbReference type="InterPro" id="IPR004143">
    <property type="entry name" value="BPL_LPL_catalytic"/>
</dbReference>
<dbReference type="NCBIfam" id="TIGR00545">
    <property type="entry name" value="lipoyltrans"/>
    <property type="match status" value="1"/>
</dbReference>
<dbReference type="SUPFAM" id="SSF55681">
    <property type="entry name" value="Class II aaRS and biotin synthetases"/>
    <property type="match status" value="1"/>
</dbReference>
<evidence type="ECO:0000256" key="2">
    <source>
        <dbReference type="ARBA" id="ARBA00005124"/>
    </source>
</evidence>
<evidence type="ECO:0000313" key="9">
    <source>
        <dbReference type="EMBL" id="MSR94287.1"/>
    </source>
</evidence>
<protein>
    <recommendedName>
        <fullName evidence="3">lipoate--protein ligase</fullName>
        <ecNumber evidence="3">6.3.1.20</ecNumber>
    </recommendedName>
</protein>
<dbReference type="InterPro" id="IPR045864">
    <property type="entry name" value="aa-tRNA-synth_II/BPL/LPL"/>
</dbReference>
<dbReference type="GO" id="GO:0005524">
    <property type="term" value="F:ATP binding"/>
    <property type="evidence" value="ECO:0007669"/>
    <property type="project" value="UniProtKB-KW"/>
</dbReference>
<organism evidence="9 10">
    <name type="scientific">Suipraeoptans intestinalis</name>
    <dbReference type="NCBI Taxonomy" id="2606628"/>
    <lineage>
        <taxon>Bacteria</taxon>
        <taxon>Bacillati</taxon>
        <taxon>Bacillota</taxon>
        <taxon>Clostridia</taxon>
        <taxon>Lachnospirales</taxon>
        <taxon>Lachnospiraceae</taxon>
        <taxon>Suipraeoptans</taxon>
    </lineage>
</organism>
<name>A0A6N7V2A7_9FIRM</name>
<dbReference type="AlphaFoldDB" id="A0A6N7V2A7"/>
<dbReference type="InterPro" id="IPR019491">
    <property type="entry name" value="Lipoate_protein_ligase_C"/>
</dbReference>
<dbReference type="Gene3D" id="3.30.930.10">
    <property type="entry name" value="Bira Bifunctional Protein, Domain 2"/>
    <property type="match status" value="1"/>
</dbReference>
<dbReference type="GO" id="GO:0005737">
    <property type="term" value="C:cytoplasm"/>
    <property type="evidence" value="ECO:0007669"/>
    <property type="project" value="TreeGrafter"/>
</dbReference>
<comment type="caution">
    <text evidence="9">The sequence shown here is derived from an EMBL/GenBank/DDBJ whole genome shotgun (WGS) entry which is preliminary data.</text>
</comment>
<evidence type="ECO:0000256" key="3">
    <source>
        <dbReference type="ARBA" id="ARBA00012367"/>
    </source>
</evidence>
<dbReference type="CDD" id="cd16443">
    <property type="entry name" value="LplA"/>
    <property type="match status" value="1"/>
</dbReference>
<comment type="catalytic activity">
    <reaction evidence="7">
        <text>L-lysyl-[lipoyl-carrier protein] + (R)-lipoate + ATP = N(6)-[(R)-lipoyl]-L-lysyl-[lipoyl-carrier protein] + AMP + diphosphate + H(+)</text>
        <dbReference type="Rhea" id="RHEA:49288"/>
        <dbReference type="Rhea" id="RHEA-COMP:10500"/>
        <dbReference type="Rhea" id="RHEA-COMP:10502"/>
        <dbReference type="ChEBI" id="CHEBI:15378"/>
        <dbReference type="ChEBI" id="CHEBI:29969"/>
        <dbReference type="ChEBI" id="CHEBI:30616"/>
        <dbReference type="ChEBI" id="CHEBI:33019"/>
        <dbReference type="ChEBI" id="CHEBI:83088"/>
        <dbReference type="ChEBI" id="CHEBI:83099"/>
        <dbReference type="ChEBI" id="CHEBI:456215"/>
        <dbReference type="EC" id="6.3.1.20"/>
    </reaction>
</comment>
<feature type="domain" description="BPL/LPL catalytic" evidence="8">
    <location>
        <begin position="38"/>
        <end position="226"/>
    </location>
</feature>
<dbReference type="Proteomes" id="UP000434409">
    <property type="component" value="Unassembled WGS sequence"/>
</dbReference>
<evidence type="ECO:0000256" key="6">
    <source>
        <dbReference type="ARBA" id="ARBA00022840"/>
    </source>
</evidence>